<comment type="caution">
    <text evidence="1">The sequence shown here is derived from an EMBL/GenBank/DDBJ whole genome shotgun (WGS) entry which is preliminary data.</text>
</comment>
<gene>
    <name evidence="1" type="ORF">DERYTH_LOCUS15621</name>
</gene>
<protein>
    <submittedName>
        <fullName evidence="1">25782_t:CDS:1</fullName>
    </submittedName>
</protein>
<dbReference type="OrthoDB" id="301415at2759"/>
<proteinExistence type="predicted"/>
<dbReference type="AlphaFoldDB" id="A0A9N9IIW1"/>
<accession>A0A9N9IIW1</accession>
<evidence type="ECO:0000313" key="2">
    <source>
        <dbReference type="Proteomes" id="UP000789405"/>
    </source>
</evidence>
<name>A0A9N9IIW1_9GLOM</name>
<feature type="non-terminal residue" evidence="1">
    <location>
        <position position="1"/>
    </location>
</feature>
<dbReference type="EMBL" id="CAJVPY010012813">
    <property type="protein sequence ID" value="CAG8736624.1"/>
    <property type="molecule type" value="Genomic_DNA"/>
</dbReference>
<reference evidence="1" key="1">
    <citation type="submission" date="2021-06" db="EMBL/GenBank/DDBJ databases">
        <authorList>
            <person name="Kallberg Y."/>
            <person name="Tangrot J."/>
            <person name="Rosling A."/>
        </authorList>
    </citation>
    <scope>NUCLEOTIDE SEQUENCE</scope>
    <source>
        <strain evidence="1">MA453B</strain>
    </source>
</reference>
<organism evidence="1 2">
    <name type="scientific">Dentiscutata erythropus</name>
    <dbReference type="NCBI Taxonomy" id="1348616"/>
    <lineage>
        <taxon>Eukaryota</taxon>
        <taxon>Fungi</taxon>
        <taxon>Fungi incertae sedis</taxon>
        <taxon>Mucoromycota</taxon>
        <taxon>Glomeromycotina</taxon>
        <taxon>Glomeromycetes</taxon>
        <taxon>Diversisporales</taxon>
        <taxon>Gigasporaceae</taxon>
        <taxon>Dentiscutata</taxon>
    </lineage>
</organism>
<keyword evidence="2" id="KW-1185">Reference proteome</keyword>
<evidence type="ECO:0000313" key="1">
    <source>
        <dbReference type="EMBL" id="CAG8736624.1"/>
    </source>
</evidence>
<dbReference type="Proteomes" id="UP000789405">
    <property type="component" value="Unassembled WGS sequence"/>
</dbReference>
<sequence length="153" mass="17408">MEAAALSASLAILQKFSTKQKIRVSISNKHADCSLEFMQYYYAGKCITAPESIANSAGKYTSAFEGMLDTEGMICYHITKPSFEQNRAQFGKTNEFCVQLSTEKLPENKEEKMNFFKMRHTLNPQSPGYIFKWPKDGETPKVKFMFTATLTDR</sequence>